<dbReference type="EMBL" id="JARRIG010000009">
    <property type="protein sequence ID" value="MFA4805441.1"/>
    <property type="molecule type" value="Genomic_DNA"/>
</dbReference>
<dbReference type="Proteomes" id="UP001571980">
    <property type="component" value="Unassembled WGS sequence"/>
</dbReference>
<gene>
    <name evidence="1" type="ORF">P8X34_11955</name>
</gene>
<evidence type="ECO:0000313" key="1">
    <source>
        <dbReference type="EMBL" id="MFA4805441.1"/>
    </source>
</evidence>
<sequence length="95" mass="11371">MRWSKEGWDLRRRGRTRYRYKYRLVAELDDKGLLRITFYHPFKSKSLRTHKELAGAASRIVMDVIPQEILEKGLVRDVEIVVERDENLDLIREVA</sequence>
<organism evidence="1 2">
    <name type="scientific">Pyrococcus kukulkanii</name>
    <dbReference type="NCBI Taxonomy" id="1609559"/>
    <lineage>
        <taxon>Archaea</taxon>
        <taxon>Methanobacteriati</taxon>
        <taxon>Methanobacteriota</taxon>
        <taxon>Thermococci</taxon>
        <taxon>Thermococcales</taxon>
        <taxon>Thermococcaceae</taxon>
        <taxon>Pyrococcus</taxon>
    </lineage>
</organism>
<comment type="caution">
    <text evidence="1">The sequence shown here is derived from an EMBL/GenBank/DDBJ whole genome shotgun (WGS) entry which is preliminary data.</text>
</comment>
<keyword evidence="2" id="KW-1185">Reference proteome</keyword>
<evidence type="ECO:0000313" key="2">
    <source>
        <dbReference type="Proteomes" id="UP001571980"/>
    </source>
</evidence>
<name>A0ABV4T6D6_9EURY</name>
<proteinExistence type="predicted"/>
<dbReference type="RefSeq" id="WP_372825051.1">
    <property type="nucleotide sequence ID" value="NZ_JARRIF010000002.1"/>
</dbReference>
<reference evidence="1 2" key="1">
    <citation type="submission" date="2023-03" db="EMBL/GenBank/DDBJ databases">
        <title>Speciation in Pyrococcus: adaptation to high temperature as a mechanism.</title>
        <authorList>
            <person name="Gu J."/>
        </authorList>
    </citation>
    <scope>NUCLEOTIDE SEQUENCE [LARGE SCALE GENOMIC DNA]</scope>
    <source>
        <strain evidence="1 2">LMOA34</strain>
    </source>
</reference>
<protein>
    <recommendedName>
        <fullName evidence="3">Integrase</fullName>
    </recommendedName>
</protein>
<accession>A0ABV4T6D6</accession>
<evidence type="ECO:0008006" key="3">
    <source>
        <dbReference type="Google" id="ProtNLM"/>
    </source>
</evidence>